<dbReference type="GO" id="GO:0008964">
    <property type="term" value="F:phosphoenolpyruvate carboxylase activity"/>
    <property type="evidence" value="ECO:0007669"/>
    <property type="project" value="UniProtKB-EC"/>
</dbReference>
<comment type="catalytic activity">
    <reaction evidence="3">
        <text>oxaloacetate + phosphate = phosphoenolpyruvate + hydrogencarbonate</text>
        <dbReference type="Rhea" id="RHEA:28370"/>
        <dbReference type="ChEBI" id="CHEBI:16452"/>
        <dbReference type="ChEBI" id="CHEBI:17544"/>
        <dbReference type="ChEBI" id="CHEBI:43474"/>
        <dbReference type="ChEBI" id="CHEBI:58702"/>
        <dbReference type="EC" id="4.1.1.31"/>
    </reaction>
</comment>
<protein>
    <recommendedName>
        <fullName evidence="7">Phosphoenolpyruvate carboxylase</fullName>
    </recommendedName>
</protein>
<comment type="caution">
    <text evidence="5">The sequence shown here is derived from an EMBL/GenBank/DDBJ whole genome shotgun (WGS) entry which is preliminary data.</text>
</comment>
<dbReference type="EMBL" id="CAUOFW020001379">
    <property type="protein sequence ID" value="CAK9144223.1"/>
    <property type="molecule type" value="Genomic_DNA"/>
</dbReference>
<evidence type="ECO:0008006" key="7">
    <source>
        <dbReference type="Google" id="ProtNLM"/>
    </source>
</evidence>
<dbReference type="PROSITE" id="PS00781">
    <property type="entry name" value="PEPCASE_1"/>
    <property type="match status" value="1"/>
</dbReference>
<feature type="active site" evidence="4">
    <location>
        <position position="154"/>
    </location>
</feature>
<sequence length="202" mass="23059">MTDITDDIAEEISFQSFDDDCRLLENLLNDVLRGEVGPKFMEKLERTKILAQSACNMRMAGIEDTAELLEKQLASELSKMTLAEALTLARAFSHYLNLMGIAETHHRVRKARDVVHLSKSCDDTFNQLVQGGVSTDELYNTVCKQEVEIVLTAHPTQINRRTLQYKHLRLAHLLEYRDRKDLGSEDKEMLIEDLVLSLPNKV</sequence>
<keyword evidence="6" id="KW-1185">Reference proteome</keyword>
<dbReference type="Pfam" id="PF00311">
    <property type="entry name" value="PEPcase"/>
    <property type="match status" value="1"/>
</dbReference>
<organism evidence="5 6">
    <name type="scientific">Ilex paraguariensis</name>
    <name type="common">yerba mate</name>
    <dbReference type="NCBI Taxonomy" id="185542"/>
    <lineage>
        <taxon>Eukaryota</taxon>
        <taxon>Viridiplantae</taxon>
        <taxon>Streptophyta</taxon>
        <taxon>Embryophyta</taxon>
        <taxon>Tracheophyta</taxon>
        <taxon>Spermatophyta</taxon>
        <taxon>Magnoliopsida</taxon>
        <taxon>eudicotyledons</taxon>
        <taxon>Gunneridae</taxon>
        <taxon>Pentapetalae</taxon>
        <taxon>asterids</taxon>
        <taxon>campanulids</taxon>
        <taxon>Aquifoliales</taxon>
        <taxon>Aquifoliaceae</taxon>
        <taxon>Ilex</taxon>
    </lineage>
</organism>
<keyword evidence="2" id="KW-0597">Phosphoprotein</keyword>
<accession>A0ABC8RNK3</accession>
<gene>
    <name evidence="5" type="ORF">ILEXP_LOCUS11968</name>
</gene>
<comment type="subunit">
    <text evidence="1">Homotetramer.</text>
</comment>
<evidence type="ECO:0000313" key="6">
    <source>
        <dbReference type="Proteomes" id="UP001642360"/>
    </source>
</evidence>
<dbReference type="PANTHER" id="PTHR30523:SF6">
    <property type="entry name" value="PHOSPHOENOLPYRUVATE CARBOXYLASE"/>
    <property type="match status" value="1"/>
</dbReference>
<evidence type="ECO:0000256" key="4">
    <source>
        <dbReference type="PROSITE-ProRule" id="PRU10111"/>
    </source>
</evidence>
<evidence type="ECO:0000256" key="3">
    <source>
        <dbReference type="ARBA" id="ARBA00048995"/>
    </source>
</evidence>
<dbReference type="SUPFAM" id="SSF51621">
    <property type="entry name" value="Phosphoenolpyruvate/pyruvate domain"/>
    <property type="match status" value="1"/>
</dbReference>
<reference evidence="5 6" key="1">
    <citation type="submission" date="2024-02" db="EMBL/GenBank/DDBJ databases">
        <authorList>
            <person name="Vignale AGUSTIN F."/>
            <person name="Sosa J E."/>
            <person name="Modenutti C."/>
        </authorList>
    </citation>
    <scope>NUCLEOTIDE SEQUENCE [LARGE SCALE GENOMIC DNA]</scope>
</reference>
<dbReference type="PANTHER" id="PTHR30523">
    <property type="entry name" value="PHOSPHOENOLPYRUVATE CARBOXYLASE"/>
    <property type="match status" value="1"/>
</dbReference>
<proteinExistence type="predicted"/>
<dbReference type="InterPro" id="IPR021135">
    <property type="entry name" value="PEP_COase"/>
</dbReference>
<dbReference type="InterPro" id="IPR015813">
    <property type="entry name" value="Pyrv/PenolPyrv_kinase-like_dom"/>
</dbReference>
<evidence type="ECO:0000256" key="1">
    <source>
        <dbReference type="ARBA" id="ARBA00011881"/>
    </source>
</evidence>
<evidence type="ECO:0000256" key="2">
    <source>
        <dbReference type="ARBA" id="ARBA00022553"/>
    </source>
</evidence>
<name>A0ABC8RNK3_9AQUA</name>
<dbReference type="Proteomes" id="UP001642360">
    <property type="component" value="Unassembled WGS sequence"/>
</dbReference>
<evidence type="ECO:0000313" key="5">
    <source>
        <dbReference type="EMBL" id="CAK9144223.1"/>
    </source>
</evidence>
<dbReference type="InterPro" id="IPR018129">
    <property type="entry name" value="PEP_COase_Lys_AS"/>
</dbReference>
<dbReference type="AlphaFoldDB" id="A0ABC8RNK3"/>